<evidence type="ECO:0000256" key="1">
    <source>
        <dbReference type="ARBA" id="ARBA00022741"/>
    </source>
</evidence>
<name>A0A4U1J622_9BACT</name>
<dbReference type="GO" id="GO:0005524">
    <property type="term" value="F:ATP binding"/>
    <property type="evidence" value="ECO:0007669"/>
    <property type="project" value="UniProtKB-KW"/>
</dbReference>
<accession>A0A4U1J622</accession>
<keyword evidence="2 4" id="KW-0067">ATP-binding</keyword>
<dbReference type="SUPFAM" id="SSF52540">
    <property type="entry name" value="P-loop containing nucleoside triphosphate hydrolases"/>
    <property type="match status" value="1"/>
</dbReference>
<dbReference type="OrthoDB" id="9809450at2"/>
<organism evidence="4 5">
    <name type="scientific">Polyangium fumosum</name>
    <dbReference type="NCBI Taxonomy" id="889272"/>
    <lineage>
        <taxon>Bacteria</taxon>
        <taxon>Pseudomonadati</taxon>
        <taxon>Myxococcota</taxon>
        <taxon>Polyangia</taxon>
        <taxon>Polyangiales</taxon>
        <taxon>Polyangiaceae</taxon>
        <taxon>Polyangium</taxon>
    </lineage>
</organism>
<dbReference type="Proteomes" id="UP000309215">
    <property type="component" value="Unassembled WGS sequence"/>
</dbReference>
<protein>
    <submittedName>
        <fullName evidence="4">ATP-binding cassette domain-containing protein</fullName>
    </submittedName>
</protein>
<reference evidence="4 5" key="1">
    <citation type="submission" date="2019-04" db="EMBL/GenBank/DDBJ databases">
        <authorList>
            <person name="Li Y."/>
            <person name="Wang J."/>
        </authorList>
    </citation>
    <scope>NUCLEOTIDE SEQUENCE [LARGE SCALE GENOMIC DNA]</scope>
    <source>
        <strain evidence="4 5">DSM 14668</strain>
    </source>
</reference>
<evidence type="ECO:0000313" key="5">
    <source>
        <dbReference type="Proteomes" id="UP000309215"/>
    </source>
</evidence>
<keyword evidence="1" id="KW-0547">Nucleotide-binding</keyword>
<proteinExistence type="predicted"/>
<dbReference type="PROSITE" id="PS00211">
    <property type="entry name" value="ABC_TRANSPORTER_1"/>
    <property type="match status" value="1"/>
</dbReference>
<dbReference type="SMART" id="SM00382">
    <property type="entry name" value="AAA"/>
    <property type="match status" value="1"/>
</dbReference>
<gene>
    <name evidence="4" type="ORF">E8A74_27960</name>
</gene>
<dbReference type="InterPro" id="IPR003593">
    <property type="entry name" value="AAA+_ATPase"/>
</dbReference>
<dbReference type="PANTHER" id="PTHR43514">
    <property type="entry name" value="ABC TRANSPORTER I FAMILY MEMBER 10"/>
    <property type="match status" value="1"/>
</dbReference>
<feature type="domain" description="ABC transporter" evidence="3">
    <location>
        <begin position="6"/>
        <end position="241"/>
    </location>
</feature>
<dbReference type="AlphaFoldDB" id="A0A4U1J622"/>
<dbReference type="Gene3D" id="3.40.50.300">
    <property type="entry name" value="P-loop containing nucleotide triphosphate hydrolases"/>
    <property type="match status" value="1"/>
</dbReference>
<evidence type="ECO:0000313" key="4">
    <source>
        <dbReference type="EMBL" id="TKD02739.1"/>
    </source>
</evidence>
<evidence type="ECO:0000259" key="3">
    <source>
        <dbReference type="PROSITE" id="PS50893"/>
    </source>
</evidence>
<dbReference type="InterPro" id="IPR050334">
    <property type="entry name" value="Molybdenum_import_ModC"/>
</dbReference>
<keyword evidence="5" id="KW-1185">Reference proteome</keyword>
<dbReference type="Pfam" id="PF00005">
    <property type="entry name" value="ABC_tran"/>
    <property type="match status" value="1"/>
</dbReference>
<dbReference type="PANTHER" id="PTHR43514:SF4">
    <property type="entry name" value="ABC TRANSPORTER I FAMILY MEMBER 10"/>
    <property type="match status" value="1"/>
</dbReference>
<dbReference type="EMBL" id="SSMQ01000033">
    <property type="protein sequence ID" value="TKD02739.1"/>
    <property type="molecule type" value="Genomic_DNA"/>
</dbReference>
<dbReference type="GO" id="GO:0016887">
    <property type="term" value="F:ATP hydrolysis activity"/>
    <property type="evidence" value="ECO:0007669"/>
    <property type="project" value="InterPro"/>
</dbReference>
<dbReference type="InterPro" id="IPR017871">
    <property type="entry name" value="ABC_transporter-like_CS"/>
</dbReference>
<sequence>MSGAPALEVDLQVTVGRGASVFTVEARFSLPAGVLVLFGPSGAGKTVTLRAIAGLIRPKRGSVRLAGEALDDGMRGVHVPAERRRIGYVPQDQALFPHLDVLGNVVFGLPRAERKKPGPATLALLDELGLSALRGARVDALSGGERQRVALARALAAEPRLLLLDEPLSALDRAARFSIGRSLREALARRSLPAVLVTHDAEEAAAFGDVFVQFERGKPARELPREVVLGEKGPCPHCGKP</sequence>
<dbReference type="InterPro" id="IPR027417">
    <property type="entry name" value="P-loop_NTPase"/>
</dbReference>
<dbReference type="RefSeq" id="WP_136932145.1">
    <property type="nucleotide sequence ID" value="NZ_SSMQ01000033.1"/>
</dbReference>
<dbReference type="PROSITE" id="PS50893">
    <property type="entry name" value="ABC_TRANSPORTER_2"/>
    <property type="match status" value="1"/>
</dbReference>
<evidence type="ECO:0000256" key="2">
    <source>
        <dbReference type="ARBA" id="ARBA00022840"/>
    </source>
</evidence>
<comment type="caution">
    <text evidence="4">The sequence shown here is derived from an EMBL/GenBank/DDBJ whole genome shotgun (WGS) entry which is preliminary data.</text>
</comment>
<dbReference type="InterPro" id="IPR003439">
    <property type="entry name" value="ABC_transporter-like_ATP-bd"/>
</dbReference>